<sequence length="233" mass="26042">MPKLDRKAGQNIRDLAVKRRIKALTSFTSAGLVIFLPFFLSKASERFLKQISSLNPSQPPQAFQLPIALYIFSIVIAMGLVMNGTYLWKRANHADQGARGEEDIAQAIAQLTQEGWQIEYGMRLGNKLGDADIVCISPQNKAYVIDVKSHRGEVITDGQQLYRRVGNSKYSFEKNFLNQAKKQALQVKKQKELNFVTPIVAFSDAKVAIASEKLQKVYVVEKSALVLLLRSLG</sequence>
<feature type="transmembrane region" description="Helical" evidence="1">
    <location>
        <begin position="61"/>
        <end position="81"/>
    </location>
</feature>
<gene>
    <name evidence="3" type="ORF">KME15_03230</name>
</gene>
<dbReference type="EMBL" id="JAHHHD010000002">
    <property type="protein sequence ID" value="MBW4657661.1"/>
    <property type="molecule type" value="Genomic_DNA"/>
</dbReference>
<evidence type="ECO:0000313" key="3">
    <source>
        <dbReference type="EMBL" id="MBW4657661.1"/>
    </source>
</evidence>
<keyword evidence="1" id="KW-0472">Membrane</keyword>
<feature type="domain" description="NERD" evidence="2">
    <location>
        <begin position="97"/>
        <end position="203"/>
    </location>
</feature>
<dbReference type="InterPro" id="IPR011528">
    <property type="entry name" value="NERD"/>
</dbReference>
<evidence type="ECO:0000313" key="4">
    <source>
        <dbReference type="Proteomes" id="UP000757435"/>
    </source>
</evidence>
<comment type="caution">
    <text evidence="3">The sequence shown here is derived from an EMBL/GenBank/DDBJ whole genome shotgun (WGS) entry which is preliminary data.</text>
</comment>
<feature type="transmembrane region" description="Helical" evidence="1">
    <location>
        <begin position="21"/>
        <end position="41"/>
    </location>
</feature>
<protein>
    <submittedName>
        <fullName evidence="3">NERD domain-containing protein</fullName>
    </submittedName>
</protein>
<accession>A0A951Q9A1</accession>
<dbReference type="Proteomes" id="UP000757435">
    <property type="component" value="Unassembled WGS sequence"/>
</dbReference>
<keyword evidence="1" id="KW-0812">Transmembrane</keyword>
<evidence type="ECO:0000256" key="1">
    <source>
        <dbReference type="SAM" id="Phobius"/>
    </source>
</evidence>
<keyword evidence="1" id="KW-1133">Transmembrane helix</keyword>
<reference evidence="3" key="1">
    <citation type="submission" date="2021-05" db="EMBL/GenBank/DDBJ databases">
        <authorList>
            <person name="Pietrasiak N."/>
            <person name="Ward R."/>
            <person name="Stajich J.E."/>
            <person name="Kurbessoian T."/>
        </authorList>
    </citation>
    <scope>NUCLEOTIDE SEQUENCE</scope>
    <source>
        <strain evidence="3">UHER 2000/2452</strain>
    </source>
</reference>
<proteinExistence type="predicted"/>
<organism evidence="3 4">
    <name type="scientific">Drouetiella hepatica Uher 2000/2452</name>
    <dbReference type="NCBI Taxonomy" id="904376"/>
    <lineage>
        <taxon>Bacteria</taxon>
        <taxon>Bacillati</taxon>
        <taxon>Cyanobacteriota</taxon>
        <taxon>Cyanophyceae</taxon>
        <taxon>Oculatellales</taxon>
        <taxon>Oculatellaceae</taxon>
        <taxon>Drouetiella</taxon>
    </lineage>
</organism>
<reference evidence="3" key="2">
    <citation type="journal article" date="2022" name="Microbiol. Resour. Announc.">
        <title>Metagenome Sequencing to Explore Phylogenomics of Terrestrial Cyanobacteria.</title>
        <authorList>
            <person name="Ward R.D."/>
            <person name="Stajich J.E."/>
            <person name="Johansen J.R."/>
            <person name="Huntemann M."/>
            <person name="Clum A."/>
            <person name="Foster B."/>
            <person name="Foster B."/>
            <person name="Roux S."/>
            <person name="Palaniappan K."/>
            <person name="Varghese N."/>
            <person name="Mukherjee S."/>
            <person name="Reddy T.B.K."/>
            <person name="Daum C."/>
            <person name="Copeland A."/>
            <person name="Chen I.A."/>
            <person name="Ivanova N.N."/>
            <person name="Kyrpides N.C."/>
            <person name="Shapiro N."/>
            <person name="Eloe-Fadrosh E.A."/>
            <person name="Pietrasiak N."/>
        </authorList>
    </citation>
    <scope>NUCLEOTIDE SEQUENCE</scope>
    <source>
        <strain evidence="3">UHER 2000/2452</strain>
    </source>
</reference>
<evidence type="ECO:0000259" key="2">
    <source>
        <dbReference type="Pfam" id="PF08378"/>
    </source>
</evidence>
<dbReference type="AlphaFoldDB" id="A0A951Q9A1"/>
<dbReference type="Pfam" id="PF08378">
    <property type="entry name" value="NERD"/>
    <property type="match status" value="1"/>
</dbReference>
<name>A0A951Q9A1_9CYAN</name>